<gene>
    <name evidence="1" type="ORF">JHL16_14305</name>
</gene>
<sequence>MVSPLSTRLPGDQSLGGALRQARLAEAAHFDAVLDIRDAQTLRLQVLKDDLAPVVASNSAATSFIDLALVPGDPPRLWVDLITSVVMAPDPRSYRLVQDSPAGRQTLLETTNRDEMIERITQHIAHRLIAREREITAVSAPSAGLKPAIIGHSTTALILAWLSGFSIGALALFIAGILISRLTG</sequence>
<keyword evidence="2" id="KW-1185">Reference proteome</keyword>
<dbReference type="EMBL" id="JAENHL010000007">
    <property type="protein sequence ID" value="MBK1867526.1"/>
    <property type="molecule type" value="Genomic_DNA"/>
</dbReference>
<accession>A0ACC5R4D2</accession>
<proteinExistence type="predicted"/>
<comment type="caution">
    <text evidence="1">The sequence shown here is derived from an EMBL/GenBank/DDBJ whole genome shotgun (WGS) entry which is preliminary data.</text>
</comment>
<reference evidence="1" key="1">
    <citation type="submission" date="2021-01" db="EMBL/GenBank/DDBJ databases">
        <authorList>
            <person name="Sun Q."/>
        </authorList>
    </citation>
    <scope>NUCLEOTIDE SEQUENCE</scope>
    <source>
        <strain evidence="1">YIM B02566</strain>
    </source>
</reference>
<name>A0ACC5R4D2_9HYPH</name>
<dbReference type="Proteomes" id="UP000616151">
    <property type="component" value="Unassembled WGS sequence"/>
</dbReference>
<protein>
    <submittedName>
        <fullName evidence="1">Uncharacterized protein</fullName>
    </submittedName>
</protein>
<evidence type="ECO:0000313" key="1">
    <source>
        <dbReference type="EMBL" id="MBK1867526.1"/>
    </source>
</evidence>
<evidence type="ECO:0000313" key="2">
    <source>
        <dbReference type="Proteomes" id="UP000616151"/>
    </source>
</evidence>
<organism evidence="1 2">
    <name type="scientific">Taklimakanibacter albus</name>
    <dbReference type="NCBI Taxonomy" id="2800327"/>
    <lineage>
        <taxon>Bacteria</taxon>
        <taxon>Pseudomonadati</taxon>
        <taxon>Pseudomonadota</taxon>
        <taxon>Alphaproteobacteria</taxon>
        <taxon>Hyphomicrobiales</taxon>
        <taxon>Aestuariivirgaceae</taxon>
        <taxon>Taklimakanibacter</taxon>
    </lineage>
</organism>